<dbReference type="EMBL" id="VITR01000005">
    <property type="protein sequence ID" value="TWB43222.1"/>
    <property type="molecule type" value="Genomic_DNA"/>
</dbReference>
<keyword evidence="3" id="KW-1185">Reference proteome</keyword>
<dbReference type="CDD" id="cd02252">
    <property type="entry name" value="nylC_like"/>
    <property type="match status" value="1"/>
</dbReference>
<proteinExistence type="inferred from homology"/>
<keyword evidence="2" id="KW-0378">Hydrolase</keyword>
<dbReference type="Gene3D" id="3.60.70.12">
    <property type="entry name" value="L-amino peptidase D-ALA esterase/amidase"/>
    <property type="match status" value="1"/>
</dbReference>
<dbReference type="RefSeq" id="WP_145731383.1">
    <property type="nucleotide sequence ID" value="NZ_VITR01000005.1"/>
</dbReference>
<dbReference type="InterPro" id="IPR016117">
    <property type="entry name" value="ArgJ-like_dom_sf"/>
</dbReference>
<evidence type="ECO:0000313" key="3">
    <source>
        <dbReference type="Proteomes" id="UP000315751"/>
    </source>
</evidence>
<organism evidence="2 3">
    <name type="scientific">Nitrospirillum amazonense</name>
    <dbReference type="NCBI Taxonomy" id="28077"/>
    <lineage>
        <taxon>Bacteria</taxon>
        <taxon>Pseudomonadati</taxon>
        <taxon>Pseudomonadota</taxon>
        <taxon>Alphaproteobacteria</taxon>
        <taxon>Rhodospirillales</taxon>
        <taxon>Azospirillaceae</taxon>
        <taxon>Nitrospirillum</taxon>
    </lineage>
</organism>
<reference evidence="2 3" key="1">
    <citation type="submission" date="2019-06" db="EMBL/GenBank/DDBJ databases">
        <title>Genomic Encyclopedia of Type Strains, Phase IV (KMG-V): Genome sequencing to study the core and pangenomes of soil and plant-associated prokaryotes.</title>
        <authorList>
            <person name="Whitman W."/>
        </authorList>
    </citation>
    <scope>NUCLEOTIDE SEQUENCE [LARGE SCALE GENOMIC DNA]</scope>
    <source>
        <strain evidence="2 3">BR 11622</strain>
    </source>
</reference>
<evidence type="ECO:0000256" key="1">
    <source>
        <dbReference type="ARBA" id="ARBA00007068"/>
    </source>
</evidence>
<dbReference type="OrthoDB" id="9770388at2"/>
<keyword evidence="2" id="KW-0645">Protease</keyword>
<dbReference type="GO" id="GO:0004177">
    <property type="term" value="F:aminopeptidase activity"/>
    <property type="evidence" value="ECO:0007669"/>
    <property type="project" value="UniProtKB-KW"/>
</dbReference>
<comment type="similarity">
    <text evidence="1">Belongs to the peptidase S58 family.</text>
</comment>
<accession>A0A560HA61</accession>
<dbReference type="PANTHER" id="PTHR36512">
    <property type="entry name" value="D-AMINOPEPTIDASE"/>
    <property type="match status" value="1"/>
</dbReference>
<keyword evidence="2" id="KW-0031">Aminopeptidase</keyword>
<dbReference type="SUPFAM" id="SSF56266">
    <property type="entry name" value="DmpA/ArgJ-like"/>
    <property type="match status" value="1"/>
</dbReference>
<dbReference type="Pfam" id="PF03576">
    <property type="entry name" value="Peptidase_S58"/>
    <property type="match status" value="1"/>
</dbReference>
<dbReference type="InterPro" id="IPR005321">
    <property type="entry name" value="Peptidase_S58_DmpA"/>
</dbReference>
<name>A0A560HA61_9PROT</name>
<evidence type="ECO:0000313" key="2">
    <source>
        <dbReference type="EMBL" id="TWB43222.1"/>
    </source>
</evidence>
<protein>
    <submittedName>
        <fullName evidence="2">L-aminopeptidase/D-esterase-like protein</fullName>
    </submittedName>
</protein>
<gene>
    <name evidence="2" type="ORF">FBZ90_10535</name>
</gene>
<comment type="caution">
    <text evidence="2">The sequence shown here is derived from an EMBL/GenBank/DDBJ whole genome shotgun (WGS) entry which is preliminary data.</text>
</comment>
<dbReference type="AlphaFoldDB" id="A0A560HA61"/>
<sequence>MPAPGPRPGLRNAITDVPGLTVGHATDERVRSGVTVLLCGGAKGAAGWAGGVDVRGGGPGTRETEMLAAENLVGRAHAVVLTGGSVFGLAAADGVAAVLSRRGMGLTLRPGTPAVPLVPAAVLYDLANGGDKDWGLTPPYRDLGMHAVAAAGLDVAQGPVGAGRGAMAGLIPGGIGTASIDLGDGLVVGALVAANPLGSVFMPDGRTYWAWPFEIDGEFGGRTPQAPMDASDPVPDLSRLGVHRQPTAGANTTIAVVAASADLGTAECKRVAMMAQDGIARAARPAHTPFDGDTVFAVARGPALSTDAGSRWAQVARIGSAAADCLARAIARAVFHAGDGNRAGDGQTGEDGHQAP</sequence>
<dbReference type="Proteomes" id="UP000315751">
    <property type="component" value="Unassembled WGS sequence"/>
</dbReference>
<dbReference type="PANTHER" id="PTHR36512:SF3">
    <property type="entry name" value="BLR5678 PROTEIN"/>
    <property type="match status" value="1"/>
</dbReference>